<name>A0A8W8MMK6_MAGGI</name>
<evidence type="ECO:0000313" key="2">
    <source>
        <dbReference type="EnsemblMetazoa" id="G33148.1:cds"/>
    </source>
</evidence>
<dbReference type="PANTHER" id="PTHR46601">
    <property type="entry name" value="ULP_PROTEASE DOMAIN-CONTAINING PROTEIN"/>
    <property type="match status" value="1"/>
</dbReference>
<evidence type="ECO:0000313" key="3">
    <source>
        <dbReference type="Proteomes" id="UP000005408"/>
    </source>
</evidence>
<protein>
    <submittedName>
        <fullName evidence="2">Uncharacterized protein</fullName>
    </submittedName>
</protein>
<dbReference type="Proteomes" id="UP000005408">
    <property type="component" value="Unassembled WGS sequence"/>
</dbReference>
<organism evidence="2 3">
    <name type="scientific">Magallana gigas</name>
    <name type="common">Pacific oyster</name>
    <name type="synonym">Crassostrea gigas</name>
    <dbReference type="NCBI Taxonomy" id="29159"/>
    <lineage>
        <taxon>Eukaryota</taxon>
        <taxon>Metazoa</taxon>
        <taxon>Spiralia</taxon>
        <taxon>Lophotrochozoa</taxon>
        <taxon>Mollusca</taxon>
        <taxon>Bivalvia</taxon>
        <taxon>Autobranchia</taxon>
        <taxon>Pteriomorphia</taxon>
        <taxon>Ostreida</taxon>
        <taxon>Ostreoidea</taxon>
        <taxon>Ostreidae</taxon>
        <taxon>Magallana</taxon>
    </lineage>
</organism>
<sequence>MTVAAACTTCTIKDFYIVTDKDGCLTLKKTHDYLHQIQGQLHLSGTHCYTPKKVHRVTNYRRKLKLEQPEKYEEYLKKQKERCKKGRDNLKKQLSKKKPSREALQKTQHQLQQQRKRQAKYMKTRFLNISEENHVKSKKGTVATRNKMQSKREYNRDKQRICRSETNLIDELRKTPKGKSAIIGAARSLVQKGYCKKFLAGRCKLNRRTLSARYATKDGPGHLLLISVKEAYNKYKKENAQETVCFSRFAFLRPRNVRLLNKTHREYCMCGYCLNVRNKLLSLEHAKKSSGPKSVNEANVLETLLCPKPSSQKFFAPQCIEGKCSKCSDCSKTLEERYNDIPEDKELTWNRWERFEGKAVLVAKTGRKQELILELVETDILHPAQGTTFFKHLHTAQWQQTQFSLIKDNLPENWILQVMDFAKNRGINYQEEIKAAFFANSQITMHPIVNYYQKGSRWPGQRCLY</sequence>
<proteinExistence type="predicted"/>
<keyword evidence="3" id="KW-1185">Reference proteome</keyword>
<dbReference type="AlphaFoldDB" id="A0A8W8MMK6"/>
<evidence type="ECO:0000256" key="1">
    <source>
        <dbReference type="SAM" id="MobiDB-lite"/>
    </source>
</evidence>
<reference evidence="2" key="1">
    <citation type="submission" date="2022-08" db="UniProtKB">
        <authorList>
            <consortium name="EnsemblMetazoa"/>
        </authorList>
    </citation>
    <scope>IDENTIFICATION</scope>
    <source>
        <strain evidence="2">05x7-T-G4-1.051#20</strain>
    </source>
</reference>
<dbReference type="EnsemblMetazoa" id="G33148.1">
    <property type="protein sequence ID" value="G33148.1:cds"/>
    <property type="gene ID" value="G33148"/>
</dbReference>
<feature type="region of interest" description="Disordered" evidence="1">
    <location>
        <begin position="90"/>
        <end position="116"/>
    </location>
</feature>
<dbReference type="PANTHER" id="PTHR46601:SF1">
    <property type="entry name" value="ADF-H DOMAIN-CONTAINING PROTEIN"/>
    <property type="match status" value="1"/>
</dbReference>
<feature type="region of interest" description="Disordered" evidence="1">
    <location>
        <begin position="135"/>
        <end position="157"/>
    </location>
</feature>
<accession>A0A8W8MMK6</accession>